<evidence type="ECO:0000313" key="1">
    <source>
        <dbReference type="EMBL" id="MDH1057266.1"/>
    </source>
</evidence>
<comment type="caution">
    <text evidence="1">The sequence shown here is derived from an EMBL/GenBank/DDBJ whole genome shotgun (WGS) entry which is preliminary data.</text>
</comment>
<reference evidence="1" key="1">
    <citation type="submission" date="2022-09" db="EMBL/GenBank/DDBJ databases">
        <title>Intensive care unit water sources are persistently colonized with multi-drug resistant bacteria and are the site of extensive horizontal gene transfer of antibiotic resistance genes.</title>
        <authorList>
            <person name="Diorio-Toth L."/>
        </authorList>
    </citation>
    <scope>NUCLEOTIDE SEQUENCE</scope>
    <source>
        <strain evidence="1">GD03990</strain>
    </source>
</reference>
<dbReference type="AlphaFoldDB" id="A0AA42N4F1"/>
<gene>
    <name evidence="1" type="ORF">N5C05_21230</name>
</gene>
<dbReference type="Proteomes" id="UP001158730">
    <property type="component" value="Unassembled WGS sequence"/>
</dbReference>
<dbReference type="RefSeq" id="WP_280055429.1">
    <property type="nucleotide sequence ID" value="NZ_JAOBYN010000034.1"/>
</dbReference>
<name>A0AA42N4F1_AQUAC</name>
<protein>
    <submittedName>
        <fullName evidence="1">Uncharacterized protein</fullName>
    </submittedName>
</protein>
<evidence type="ECO:0000313" key="2">
    <source>
        <dbReference type="Proteomes" id="UP001158730"/>
    </source>
</evidence>
<accession>A0AA42N4F1</accession>
<dbReference type="EMBL" id="JAOBYN010000034">
    <property type="protein sequence ID" value="MDH1057266.1"/>
    <property type="molecule type" value="Genomic_DNA"/>
</dbReference>
<sequence length="221" mass="24159">MSDQTREKEKDLAELMVRILKEPLRPLGESVKGLERELFDIKAEIDLVSGTVADCLTHSDKAAKCSKDASELLGKLRNEQAEWESTLQAILAEHARVAAQTDARLGEGFKAVVQSEHRVLDAVASVCEAQLNTAQILASINSTAEHTKVLMAENLQAGQVLHDSLTSGQAEIIRALNHHVEALSARVDQGQAKLRRLTITTGVFSSSMLAYVGYELLSRFI</sequence>
<organism evidence="1 2">
    <name type="scientific">Aquipseudomonas alcaligenes</name>
    <name type="common">Pseudomonas alcaligenes</name>
    <dbReference type="NCBI Taxonomy" id="43263"/>
    <lineage>
        <taxon>Bacteria</taxon>
        <taxon>Pseudomonadati</taxon>
        <taxon>Pseudomonadota</taxon>
        <taxon>Gammaproteobacteria</taxon>
        <taxon>Pseudomonadales</taxon>
        <taxon>Pseudomonadaceae</taxon>
        <taxon>Aquipseudomonas</taxon>
    </lineage>
</organism>
<proteinExistence type="predicted"/>